<reference evidence="3" key="1">
    <citation type="journal article" date="2019" name="Int. J. Syst. Evol. Microbiol.">
        <title>The Global Catalogue of Microorganisms (GCM) 10K type strain sequencing project: providing services to taxonomists for standard genome sequencing and annotation.</title>
        <authorList>
            <consortium name="The Broad Institute Genomics Platform"/>
            <consortium name="The Broad Institute Genome Sequencing Center for Infectious Disease"/>
            <person name="Wu L."/>
            <person name="Ma J."/>
        </authorList>
    </citation>
    <scope>NUCLEOTIDE SEQUENCE [LARGE SCALE GENOMIC DNA]</scope>
    <source>
        <strain evidence="3">JCM 3399</strain>
    </source>
</reference>
<sequence>MPSPDIPDTEEVSNIPEVPDIPDGWWSGVLRSFMVRFLYHVRTIRTSTPDRTCLPSGTALRKRQTEDAAGWAPGRAAYRGPRGRGAVPE</sequence>
<feature type="region of interest" description="Disordered" evidence="1">
    <location>
        <begin position="1"/>
        <end position="20"/>
    </location>
</feature>
<dbReference type="EMBL" id="BMRP01000042">
    <property type="protein sequence ID" value="GGU93208.1"/>
    <property type="molecule type" value="Genomic_DNA"/>
</dbReference>
<name>A0ABQ2VM73_9ACTN</name>
<organism evidence="2 3">
    <name type="scientific">Streptomyces albospinus</name>
    <dbReference type="NCBI Taxonomy" id="285515"/>
    <lineage>
        <taxon>Bacteria</taxon>
        <taxon>Bacillati</taxon>
        <taxon>Actinomycetota</taxon>
        <taxon>Actinomycetes</taxon>
        <taxon>Kitasatosporales</taxon>
        <taxon>Streptomycetaceae</taxon>
        <taxon>Streptomyces</taxon>
    </lineage>
</organism>
<proteinExistence type="predicted"/>
<protein>
    <submittedName>
        <fullName evidence="2">Uncharacterized protein</fullName>
    </submittedName>
</protein>
<evidence type="ECO:0000256" key="1">
    <source>
        <dbReference type="SAM" id="MobiDB-lite"/>
    </source>
</evidence>
<gene>
    <name evidence="2" type="ORF">GCM10010211_70020</name>
</gene>
<evidence type="ECO:0000313" key="3">
    <source>
        <dbReference type="Proteomes" id="UP000654471"/>
    </source>
</evidence>
<comment type="caution">
    <text evidence="2">The sequence shown here is derived from an EMBL/GenBank/DDBJ whole genome shotgun (WGS) entry which is preliminary data.</text>
</comment>
<accession>A0ABQ2VM73</accession>
<evidence type="ECO:0000313" key="2">
    <source>
        <dbReference type="EMBL" id="GGU93208.1"/>
    </source>
</evidence>
<keyword evidence="3" id="KW-1185">Reference proteome</keyword>
<feature type="compositionally biased region" description="Low complexity" evidence="1">
    <location>
        <begin position="68"/>
        <end position="89"/>
    </location>
</feature>
<feature type="region of interest" description="Disordered" evidence="1">
    <location>
        <begin position="55"/>
        <end position="89"/>
    </location>
</feature>
<dbReference type="Proteomes" id="UP000654471">
    <property type="component" value="Unassembled WGS sequence"/>
</dbReference>